<dbReference type="SUPFAM" id="SSF54768">
    <property type="entry name" value="dsRNA-binding domain-like"/>
    <property type="match status" value="1"/>
</dbReference>
<dbReference type="SMART" id="SM00490">
    <property type="entry name" value="HELICc"/>
    <property type="match status" value="1"/>
</dbReference>
<dbReference type="InterPro" id="IPR051363">
    <property type="entry name" value="RLR_Helicase"/>
</dbReference>
<dbReference type="Gene3D" id="3.30.160.20">
    <property type="match status" value="1"/>
</dbReference>
<feature type="region of interest" description="Disordered" evidence="1">
    <location>
        <begin position="859"/>
        <end position="880"/>
    </location>
</feature>
<protein>
    <submittedName>
        <fullName evidence="3">Dicer-like protein 2</fullName>
    </submittedName>
</protein>
<feature type="domain" description="Helicase C-terminal" evidence="2">
    <location>
        <begin position="194"/>
        <end position="344"/>
    </location>
</feature>
<dbReference type="InterPro" id="IPR027417">
    <property type="entry name" value="P-loop_NTPase"/>
</dbReference>
<feature type="compositionally biased region" description="Basic and acidic residues" evidence="1">
    <location>
        <begin position="322"/>
        <end position="349"/>
    </location>
</feature>
<gene>
    <name evidence="3" type="ORF">SCF082_LOCUS27314</name>
</gene>
<feature type="compositionally biased region" description="Basic and acidic residues" evidence="1">
    <location>
        <begin position="861"/>
        <end position="880"/>
    </location>
</feature>
<dbReference type="EMBL" id="CAXAMM010021112">
    <property type="protein sequence ID" value="CAK9049268.1"/>
    <property type="molecule type" value="Genomic_DNA"/>
</dbReference>
<sequence length="915" mass="103021">MANLMRLVSNAKEKPQPRVLGLTASFFWGNLKRKRDAEKAKMEMELLLGAGFLAPEVSEDAHHQSTDYEEVHWRASSYGANFESEIQPGLSRMAETLGDGADVKDFQRLGLRMNHVFKQLGRNALSSYTQHCIVPQFREKANTVMMAETVSEEERRYHKSVLERLPDLKNWARTFHPELLKLESVRSAPEISPKVDRLLQLLEQEPLKGQKGIVFVEQVSCTVPLALTISQRLGIHAEAAYGQMSRQDLNKILDRFKENETKVVVSTNALEEGIDVDSCSWVVRFDRFNTTKDHIQGSGRARASKAKIFYFDNDPQEEVSKERAMEEVAKDSRKGLTDEERRKLTEQRMPRQPTVPGIYPYTEEGGHQIHLFNGKEIVMRWCQQVLGIGFSAEPFQTEPEIRFEIPTPEGFRTFGLAEVEQHWQKVQLQEIVPTERLKEFSPRQRTELRSFYAVAVWLRKQGFLDQHHEPVVKHLELAKASCPPKKPELLLKLDGRKFERPAQALDNQRVVNYKAALQELLQQKYQTPLNELLRYSASMEDGGWIAQVTVSAEKEFSQTSHVCRTKKEAEQEVGGLLSGLAEEWDAKAILRARIRNEGILFLRKVKGDALAINVAGAEHNVDVLAPLIHKATVADGELHLCTVPDFEKQYRVHSVNQLKLRILALHKSAKGETAPIDKKEVKLDAWFCKKFCVLIKRKLGRKQKPRSAAFRYLLQIVSPQEWPAFGAEPDDAGSDDDAVEEIEDSEAEGPADADPEEPATADAEERANAVPEEPALADREGPAIADREAFSATGNVAAVEDSEPTGGVEVVDDGTLTLDLPEEVPVLEDFQASGAHESELVEDSQAQELPDLLLVQDEKEDFNPDDKKLDFKPDGTEPGDISDKILKLQVKIGELRLQCDQKSFGCSHGPMKANS</sequence>
<dbReference type="Gene3D" id="3.40.50.300">
    <property type="entry name" value="P-loop containing nucleotide triphosphate hydrolases"/>
    <property type="match status" value="1"/>
</dbReference>
<dbReference type="InterPro" id="IPR001650">
    <property type="entry name" value="Helicase_C-like"/>
</dbReference>
<evidence type="ECO:0000313" key="4">
    <source>
        <dbReference type="Proteomes" id="UP001642464"/>
    </source>
</evidence>
<dbReference type="Pfam" id="PF00271">
    <property type="entry name" value="Helicase_C"/>
    <property type="match status" value="1"/>
</dbReference>
<dbReference type="PROSITE" id="PS51194">
    <property type="entry name" value="HELICASE_CTER"/>
    <property type="match status" value="1"/>
</dbReference>
<dbReference type="SUPFAM" id="SSF52540">
    <property type="entry name" value="P-loop containing nucleoside triphosphate hydrolases"/>
    <property type="match status" value="1"/>
</dbReference>
<dbReference type="PANTHER" id="PTHR14074:SF16">
    <property type="entry name" value="ANTIVIRAL INNATE IMMUNE RESPONSE RECEPTOR RIG-I"/>
    <property type="match status" value="1"/>
</dbReference>
<keyword evidence="4" id="KW-1185">Reference proteome</keyword>
<dbReference type="Proteomes" id="UP001642464">
    <property type="component" value="Unassembled WGS sequence"/>
</dbReference>
<evidence type="ECO:0000256" key="1">
    <source>
        <dbReference type="SAM" id="MobiDB-lite"/>
    </source>
</evidence>
<feature type="region of interest" description="Disordered" evidence="1">
    <location>
        <begin position="322"/>
        <end position="356"/>
    </location>
</feature>
<comment type="caution">
    <text evidence="3">The sequence shown here is derived from an EMBL/GenBank/DDBJ whole genome shotgun (WGS) entry which is preliminary data.</text>
</comment>
<feature type="region of interest" description="Disordered" evidence="1">
    <location>
        <begin position="723"/>
        <end position="782"/>
    </location>
</feature>
<proteinExistence type="predicted"/>
<name>A0ABP0MDM2_9DINO</name>
<organism evidence="3 4">
    <name type="scientific">Durusdinium trenchii</name>
    <dbReference type="NCBI Taxonomy" id="1381693"/>
    <lineage>
        <taxon>Eukaryota</taxon>
        <taxon>Sar</taxon>
        <taxon>Alveolata</taxon>
        <taxon>Dinophyceae</taxon>
        <taxon>Suessiales</taxon>
        <taxon>Symbiodiniaceae</taxon>
        <taxon>Durusdinium</taxon>
    </lineage>
</organism>
<evidence type="ECO:0000313" key="3">
    <source>
        <dbReference type="EMBL" id="CAK9049268.1"/>
    </source>
</evidence>
<feature type="compositionally biased region" description="Acidic residues" evidence="1">
    <location>
        <begin position="728"/>
        <end position="759"/>
    </location>
</feature>
<accession>A0ABP0MDM2</accession>
<dbReference type="PANTHER" id="PTHR14074">
    <property type="entry name" value="HELICASE WITH DEATH DOMAIN-RELATED"/>
    <property type="match status" value="1"/>
</dbReference>
<reference evidence="3 4" key="1">
    <citation type="submission" date="2024-02" db="EMBL/GenBank/DDBJ databases">
        <authorList>
            <person name="Chen Y."/>
            <person name="Shah S."/>
            <person name="Dougan E. K."/>
            <person name="Thang M."/>
            <person name="Chan C."/>
        </authorList>
    </citation>
    <scope>NUCLEOTIDE SEQUENCE [LARGE SCALE GENOMIC DNA]</scope>
</reference>
<evidence type="ECO:0000259" key="2">
    <source>
        <dbReference type="PROSITE" id="PS51194"/>
    </source>
</evidence>